<feature type="compositionally biased region" description="Low complexity" evidence="1">
    <location>
        <begin position="99"/>
        <end position="119"/>
    </location>
</feature>
<reference evidence="3" key="1">
    <citation type="submission" date="2016-04" db="EMBL/GenBank/DDBJ databases">
        <authorList>
            <person name="Guldener U."/>
            <person name="Guldener U."/>
        </authorList>
    </citation>
    <scope>NUCLEOTIDE SEQUENCE [LARGE SCALE GENOMIC DNA]</scope>
    <source>
        <strain evidence="3">UB2112</strain>
    </source>
</reference>
<protein>
    <submittedName>
        <fullName evidence="2">Uncharacterized protein</fullName>
    </submittedName>
</protein>
<evidence type="ECO:0000313" key="2">
    <source>
        <dbReference type="EMBL" id="SAM84904.1"/>
    </source>
</evidence>
<evidence type="ECO:0000256" key="1">
    <source>
        <dbReference type="SAM" id="MobiDB-lite"/>
    </source>
</evidence>
<accession>A0A1K0H9R7</accession>
<dbReference type="EMBL" id="LT558131">
    <property type="protein sequence ID" value="SAM84904.1"/>
    <property type="molecule type" value="Genomic_DNA"/>
</dbReference>
<feature type="region of interest" description="Disordered" evidence="1">
    <location>
        <begin position="418"/>
        <end position="466"/>
    </location>
</feature>
<dbReference type="AlphaFoldDB" id="A0A1K0H9R7"/>
<proteinExistence type="predicted"/>
<feature type="compositionally biased region" description="Polar residues" evidence="1">
    <location>
        <begin position="438"/>
        <end position="466"/>
    </location>
</feature>
<dbReference type="Proteomes" id="UP000179920">
    <property type="component" value="Chromosome XV"/>
</dbReference>
<evidence type="ECO:0000313" key="3">
    <source>
        <dbReference type="Proteomes" id="UP000179920"/>
    </source>
</evidence>
<name>A0A1K0H9R7_9BASI</name>
<feature type="compositionally biased region" description="Polar residues" evidence="1">
    <location>
        <begin position="418"/>
        <end position="428"/>
    </location>
</feature>
<gene>
    <name evidence="2" type="ORF">UBRO_20081</name>
</gene>
<organism evidence="2 3">
    <name type="scientific">Ustilago bromivora</name>
    <dbReference type="NCBI Taxonomy" id="307758"/>
    <lineage>
        <taxon>Eukaryota</taxon>
        <taxon>Fungi</taxon>
        <taxon>Dikarya</taxon>
        <taxon>Basidiomycota</taxon>
        <taxon>Ustilaginomycotina</taxon>
        <taxon>Ustilaginomycetes</taxon>
        <taxon>Ustilaginales</taxon>
        <taxon>Ustilaginaceae</taxon>
        <taxon>Ustilago</taxon>
    </lineage>
</organism>
<feature type="region of interest" description="Disordered" evidence="1">
    <location>
        <begin position="69"/>
        <end position="131"/>
    </location>
</feature>
<sequence>MTCLDNLTHPGSPSHSRIVTITIPDNTYSMTERRCAKCKQLFPNELFTNASGKLLKTCLNCRGKCRAPGRLDPVAERPTPRVALRSRSPNAIFPRKSSRSVSPAPSRDSSISSVSGTSTLRAGPQPFSAPASTVTALESRINSRMGNIEAQLSQLLTAVKRISAPTQTPSFVLPPAQPPTIDTTNSAQLPSGESVVLPSARFFPWVPKDIITAVALDKLKPERLVALRNPESRVTRKTLQQSSVIVSDGQFRLAEESGEAKVSSFVKAIPNVRALTQVWIVYTSIRFSYTQDFLLAAALLSHLESIVEFDATYHWKAVAEYHLAVCRQRFGTGVVDEWGCCYINLQMRILLPHLKIQPTSQPSISSSKSGNRAPCSHHSNSSKVEICFRYNSRTGCNGCSRVHVCSLCRDHHSALNCTATGQPNPNHTRASKRRRHSQASTASNSAIRARTAPNSASMARTAPNSASTHAAPAASFPLLGFFAPQGIVDMAPDSAAALLASLLTGPPPQERPNTSCDLPIFDSSDSPATNGSLKLEHWSHFLDLYPDQAFAQQLCGALRHGVKLDYDGPLRHYARLEVSNLPINPEDELHLHQEIDARLLQGRLRPVHNPASNDLVCSPVSVVPKPHSVKRRTIYHLSHPRKPGSRLPSVNAGIHPSFVSIQYENLDVIVSVSPCGHLLHVLLCSDPFLAYCLLPYVFLATSDGDKPLMVVPSILQGRLTLDASMTSSRGATNNLSDGLVLTDFTFHVHCASNVCLGSSAQAL</sequence>